<organism evidence="3 4">
    <name type="scientific">Yinghuangia soli</name>
    <dbReference type="NCBI Taxonomy" id="2908204"/>
    <lineage>
        <taxon>Bacteria</taxon>
        <taxon>Bacillati</taxon>
        <taxon>Actinomycetota</taxon>
        <taxon>Actinomycetes</taxon>
        <taxon>Kitasatosporales</taxon>
        <taxon>Streptomycetaceae</taxon>
        <taxon>Yinghuangia</taxon>
    </lineage>
</organism>
<comment type="similarity">
    <text evidence="1">Belongs to the asp23 family.</text>
</comment>
<evidence type="ECO:0000256" key="1">
    <source>
        <dbReference type="ARBA" id="ARBA00005721"/>
    </source>
</evidence>
<dbReference type="RefSeq" id="WP_235051363.1">
    <property type="nucleotide sequence ID" value="NZ_JAKFHA010000003.1"/>
</dbReference>
<dbReference type="Proteomes" id="UP001165378">
    <property type="component" value="Unassembled WGS sequence"/>
</dbReference>
<gene>
    <name evidence="3" type="ORF">LZ495_08355</name>
</gene>
<evidence type="ECO:0000313" key="3">
    <source>
        <dbReference type="EMBL" id="MCF2527223.1"/>
    </source>
</evidence>
<dbReference type="InterPro" id="IPR005531">
    <property type="entry name" value="Asp23"/>
</dbReference>
<sequence>MAALVPAGSAGAPTPVSAAHRGSLRIADRVVRKIAARAAAEATGAAAPDTALRRPKAGVKVRDAHATVRLDLDVPYPGRVVDIAATVRQRVRADVERLTGLPVLRIDVVAGRLTRIGTGGRRVR</sequence>
<protein>
    <submittedName>
        <fullName evidence="3">Asp23/Gls24 family envelope stress response protein</fullName>
    </submittedName>
</protein>
<name>A0AA41PWW7_9ACTN</name>
<feature type="region of interest" description="Disordered" evidence="2">
    <location>
        <begin position="1"/>
        <end position="20"/>
    </location>
</feature>
<comment type="caution">
    <text evidence="3">The sequence shown here is derived from an EMBL/GenBank/DDBJ whole genome shotgun (WGS) entry which is preliminary data.</text>
</comment>
<proteinExistence type="inferred from homology"/>
<keyword evidence="4" id="KW-1185">Reference proteome</keyword>
<reference evidence="3" key="1">
    <citation type="submission" date="2022-01" db="EMBL/GenBank/DDBJ databases">
        <title>Genome-Based Taxonomic Classification of the Phylum Actinobacteria.</title>
        <authorList>
            <person name="Gao Y."/>
        </authorList>
    </citation>
    <scope>NUCLEOTIDE SEQUENCE</scope>
    <source>
        <strain evidence="3">KLBMP 8922</strain>
    </source>
</reference>
<dbReference type="AlphaFoldDB" id="A0AA41PWW7"/>
<dbReference type="EMBL" id="JAKFHA010000003">
    <property type="protein sequence ID" value="MCF2527223.1"/>
    <property type="molecule type" value="Genomic_DNA"/>
</dbReference>
<dbReference type="Pfam" id="PF03780">
    <property type="entry name" value="Asp23"/>
    <property type="match status" value="1"/>
</dbReference>
<evidence type="ECO:0000256" key="2">
    <source>
        <dbReference type="SAM" id="MobiDB-lite"/>
    </source>
</evidence>
<evidence type="ECO:0000313" key="4">
    <source>
        <dbReference type="Proteomes" id="UP001165378"/>
    </source>
</evidence>
<accession>A0AA41PWW7</accession>